<feature type="signal peptide" evidence="1">
    <location>
        <begin position="1"/>
        <end position="23"/>
    </location>
</feature>
<name>A0A4Y9YX48_9AGAM</name>
<gene>
    <name evidence="2" type="ORF">EVG20_g4754</name>
</gene>
<evidence type="ECO:0000256" key="1">
    <source>
        <dbReference type="SAM" id="SignalP"/>
    </source>
</evidence>
<dbReference type="AlphaFoldDB" id="A0A4Y9YX48"/>
<reference evidence="2 3" key="1">
    <citation type="submission" date="2019-02" db="EMBL/GenBank/DDBJ databases">
        <title>Genome sequencing of the rare red list fungi Dentipellis fragilis.</title>
        <authorList>
            <person name="Buettner E."/>
            <person name="Kellner H."/>
        </authorList>
    </citation>
    <scope>NUCLEOTIDE SEQUENCE [LARGE SCALE GENOMIC DNA]</scope>
    <source>
        <strain evidence="2 3">DSM 105465</strain>
    </source>
</reference>
<dbReference type="OrthoDB" id="3174532at2759"/>
<organism evidence="2 3">
    <name type="scientific">Dentipellis fragilis</name>
    <dbReference type="NCBI Taxonomy" id="205917"/>
    <lineage>
        <taxon>Eukaryota</taxon>
        <taxon>Fungi</taxon>
        <taxon>Dikarya</taxon>
        <taxon>Basidiomycota</taxon>
        <taxon>Agaricomycotina</taxon>
        <taxon>Agaricomycetes</taxon>
        <taxon>Russulales</taxon>
        <taxon>Hericiaceae</taxon>
        <taxon>Dentipellis</taxon>
    </lineage>
</organism>
<evidence type="ECO:0000313" key="2">
    <source>
        <dbReference type="EMBL" id="TFY66330.1"/>
    </source>
</evidence>
<protein>
    <submittedName>
        <fullName evidence="2">Uncharacterized protein</fullName>
    </submittedName>
</protein>
<accession>A0A4Y9YX48</accession>
<evidence type="ECO:0000313" key="3">
    <source>
        <dbReference type="Proteomes" id="UP000298327"/>
    </source>
</evidence>
<keyword evidence="1" id="KW-0732">Signal</keyword>
<feature type="chain" id="PRO_5021380061" evidence="1">
    <location>
        <begin position="24"/>
        <end position="196"/>
    </location>
</feature>
<proteinExistence type="predicted"/>
<sequence>MKFTISAFTAVVVASSFVGSSLATSARPVEKCGSDSKILNSTTVQHNGKEIKFTTATCPDIQKTLHAKRGATSLTKRQISVCANGGCEIECADTGEQPFISDCQTVADYLEGLYPQSFIVEPGTYAWVSSYTCAFAFLNEDVVDYNVCYSEFGLNGIIAADDCFADWPATTATPGALCVTPGFKGNDWDIEIYNPE</sequence>
<keyword evidence="3" id="KW-1185">Reference proteome</keyword>
<dbReference type="EMBL" id="SEOQ01000257">
    <property type="protein sequence ID" value="TFY66330.1"/>
    <property type="molecule type" value="Genomic_DNA"/>
</dbReference>
<dbReference type="Proteomes" id="UP000298327">
    <property type="component" value="Unassembled WGS sequence"/>
</dbReference>
<comment type="caution">
    <text evidence="2">The sequence shown here is derived from an EMBL/GenBank/DDBJ whole genome shotgun (WGS) entry which is preliminary data.</text>
</comment>